<proteinExistence type="predicted"/>
<dbReference type="EMBL" id="CM056815">
    <property type="protein sequence ID" value="KAJ8629095.1"/>
    <property type="molecule type" value="Genomic_DNA"/>
</dbReference>
<gene>
    <name evidence="1" type="ORF">MRB53_022418</name>
</gene>
<name>A0ACC2L6W5_PERAE</name>
<evidence type="ECO:0000313" key="2">
    <source>
        <dbReference type="Proteomes" id="UP001234297"/>
    </source>
</evidence>
<sequence>MAMAAIPSSGHCHQSQPTAIAATTFLPFYFFLIFASCRRGLQPLAAHPQLPATAIFFRSAAISRPPAIPRLAAILPTTCTTY</sequence>
<keyword evidence="2" id="KW-1185">Reference proteome</keyword>
<protein>
    <submittedName>
        <fullName evidence="1">Uncharacterized protein</fullName>
    </submittedName>
</protein>
<reference evidence="1 2" key="1">
    <citation type="journal article" date="2022" name="Hortic Res">
        <title>A haplotype resolved chromosomal level avocado genome allows analysis of novel avocado genes.</title>
        <authorList>
            <person name="Nath O."/>
            <person name="Fletcher S.J."/>
            <person name="Hayward A."/>
            <person name="Shaw L.M."/>
            <person name="Masouleh A.K."/>
            <person name="Furtado A."/>
            <person name="Henry R.J."/>
            <person name="Mitter N."/>
        </authorList>
    </citation>
    <scope>NUCLEOTIDE SEQUENCE [LARGE SCALE GENOMIC DNA]</scope>
    <source>
        <strain evidence="2">cv. Hass</strain>
    </source>
</reference>
<evidence type="ECO:0000313" key="1">
    <source>
        <dbReference type="EMBL" id="KAJ8629095.1"/>
    </source>
</evidence>
<dbReference type="Proteomes" id="UP001234297">
    <property type="component" value="Chromosome 7"/>
</dbReference>
<accession>A0ACC2L6W5</accession>
<comment type="caution">
    <text evidence="1">The sequence shown here is derived from an EMBL/GenBank/DDBJ whole genome shotgun (WGS) entry which is preliminary data.</text>
</comment>
<organism evidence="1 2">
    <name type="scientific">Persea americana</name>
    <name type="common">Avocado</name>
    <dbReference type="NCBI Taxonomy" id="3435"/>
    <lineage>
        <taxon>Eukaryota</taxon>
        <taxon>Viridiplantae</taxon>
        <taxon>Streptophyta</taxon>
        <taxon>Embryophyta</taxon>
        <taxon>Tracheophyta</taxon>
        <taxon>Spermatophyta</taxon>
        <taxon>Magnoliopsida</taxon>
        <taxon>Magnoliidae</taxon>
        <taxon>Laurales</taxon>
        <taxon>Lauraceae</taxon>
        <taxon>Persea</taxon>
    </lineage>
</organism>